<feature type="compositionally biased region" description="Low complexity" evidence="1">
    <location>
        <begin position="31"/>
        <end position="55"/>
    </location>
</feature>
<evidence type="ECO:0000313" key="2">
    <source>
        <dbReference type="EMBL" id="CAA9354952.1"/>
    </source>
</evidence>
<name>A0A6J4MDR2_9ACTN</name>
<feature type="compositionally biased region" description="Low complexity" evidence="1">
    <location>
        <begin position="160"/>
        <end position="175"/>
    </location>
</feature>
<reference evidence="2" key="1">
    <citation type="submission" date="2020-02" db="EMBL/GenBank/DDBJ databases">
        <authorList>
            <person name="Meier V. D."/>
        </authorList>
    </citation>
    <scope>NUCLEOTIDE SEQUENCE</scope>
    <source>
        <strain evidence="2">AVDCRST_MAG36</strain>
    </source>
</reference>
<evidence type="ECO:0000256" key="1">
    <source>
        <dbReference type="SAM" id="MobiDB-lite"/>
    </source>
</evidence>
<organism evidence="2">
    <name type="scientific">uncultured Nocardioidaceae bacterium</name>
    <dbReference type="NCBI Taxonomy" id="253824"/>
    <lineage>
        <taxon>Bacteria</taxon>
        <taxon>Bacillati</taxon>
        <taxon>Actinomycetota</taxon>
        <taxon>Actinomycetes</taxon>
        <taxon>Propionibacteriales</taxon>
        <taxon>Nocardioidaceae</taxon>
        <taxon>environmental samples</taxon>
    </lineage>
</organism>
<accession>A0A6J4MDR2</accession>
<dbReference type="AlphaFoldDB" id="A0A6J4MDR2"/>
<feature type="compositionally biased region" description="Low complexity" evidence="1">
    <location>
        <begin position="122"/>
        <end position="131"/>
    </location>
</feature>
<dbReference type="EMBL" id="CADCUH010000151">
    <property type="protein sequence ID" value="CAA9354952.1"/>
    <property type="molecule type" value="Genomic_DNA"/>
</dbReference>
<feature type="compositionally biased region" description="Low complexity" evidence="1">
    <location>
        <begin position="65"/>
        <end position="85"/>
    </location>
</feature>
<gene>
    <name evidence="2" type="ORF">AVDCRST_MAG36-2235</name>
</gene>
<feature type="region of interest" description="Disordered" evidence="1">
    <location>
        <begin position="1"/>
        <end position="175"/>
    </location>
</feature>
<protein>
    <submittedName>
        <fullName evidence="2">Uncharacterized protein</fullName>
    </submittedName>
</protein>
<feature type="non-terminal residue" evidence="2">
    <location>
        <position position="175"/>
    </location>
</feature>
<sequence>GRRTARGLPGAGHRTSPAARGGRGRRRRGDPPLGRLPPRLGVRAGRPAARALAAGGRRRPRVARARLCAGAAGGRRLQGARGAPRPLRRHQHAGVPGQRRAGALAGDDAADPDPRHHRAEAAARTAAGLRPLRLRVRGAGPGAARHHLRRPARRAGPDHPAGGAAVRPARAAAAL</sequence>
<feature type="compositionally biased region" description="Basic residues" evidence="1">
    <location>
        <begin position="144"/>
        <end position="153"/>
    </location>
</feature>
<proteinExistence type="predicted"/>
<feature type="non-terminal residue" evidence="2">
    <location>
        <position position="1"/>
    </location>
</feature>